<dbReference type="PANTHER" id="PTHR34406:SF1">
    <property type="entry name" value="PROTEIN YCEI"/>
    <property type="match status" value="1"/>
</dbReference>
<dbReference type="InterPro" id="IPR036761">
    <property type="entry name" value="TTHA0802/YceI-like_sf"/>
</dbReference>
<dbReference type="InterPro" id="IPR006311">
    <property type="entry name" value="TAT_signal"/>
</dbReference>
<name>A0ABZ1BMS6_9FIRM</name>
<protein>
    <submittedName>
        <fullName evidence="4">YceI family protein</fullName>
    </submittedName>
</protein>
<dbReference type="PANTHER" id="PTHR34406">
    <property type="entry name" value="PROTEIN YCEI"/>
    <property type="match status" value="1"/>
</dbReference>
<dbReference type="SMART" id="SM00867">
    <property type="entry name" value="YceI"/>
    <property type="match status" value="1"/>
</dbReference>
<comment type="similarity">
    <text evidence="1">Belongs to the UPF0312 family.</text>
</comment>
<keyword evidence="2" id="KW-0732">Signal</keyword>
<evidence type="ECO:0000256" key="2">
    <source>
        <dbReference type="SAM" id="SignalP"/>
    </source>
</evidence>
<dbReference type="Pfam" id="PF04264">
    <property type="entry name" value="YceI"/>
    <property type="match status" value="1"/>
</dbReference>
<accession>A0ABZ1BMS6</accession>
<evidence type="ECO:0000313" key="5">
    <source>
        <dbReference type="Proteomes" id="UP001333102"/>
    </source>
</evidence>
<reference evidence="5" key="1">
    <citation type="submission" date="2023-12" db="EMBL/GenBank/DDBJ databases">
        <title>Novel isolates from deep terrestrial aquifers shed light on the physiology and ecology of the class Limnochordia.</title>
        <authorList>
            <person name="Karnachuk O.V."/>
            <person name="Lukina A.P."/>
            <person name="Avakyan M.R."/>
            <person name="Kadnikov V."/>
            <person name="Begmatov S."/>
            <person name="Beletsky A.V."/>
            <person name="Mardanov A.V."/>
            <person name="Ravin N.V."/>
        </authorList>
    </citation>
    <scope>NUCLEOTIDE SEQUENCE [LARGE SCALE GENOMIC DNA]</scope>
    <source>
        <strain evidence="5">LN</strain>
    </source>
</reference>
<dbReference type="InterPro" id="IPR007372">
    <property type="entry name" value="Lipid/polyisoprenoid-bd_YceI"/>
</dbReference>
<keyword evidence="5" id="KW-1185">Reference proteome</keyword>
<dbReference type="EMBL" id="CP141614">
    <property type="protein sequence ID" value="WRP13836.1"/>
    <property type="molecule type" value="Genomic_DNA"/>
</dbReference>
<dbReference type="RefSeq" id="WP_324668092.1">
    <property type="nucleotide sequence ID" value="NZ_CP141614.1"/>
</dbReference>
<evidence type="ECO:0000259" key="3">
    <source>
        <dbReference type="SMART" id="SM00867"/>
    </source>
</evidence>
<evidence type="ECO:0000313" key="4">
    <source>
        <dbReference type="EMBL" id="WRP13836.1"/>
    </source>
</evidence>
<proteinExistence type="inferred from homology"/>
<evidence type="ECO:0000256" key="1">
    <source>
        <dbReference type="ARBA" id="ARBA00008812"/>
    </source>
</evidence>
<dbReference type="Proteomes" id="UP001333102">
    <property type="component" value="Chromosome"/>
</dbReference>
<feature type="signal peptide" evidence="2">
    <location>
        <begin position="1"/>
        <end position="24"/>
    </location>
</feature>
<organism evidence="4 5">
    <name type="scientific">Geochorda subterranea</name>
    <dbReference type="NCBI Taxonomy" id="3109564"/>
    <lineage>
        <taxon>Bacteria</taxon>
        <taxon>Bacillati</taxon>
        <taxon>Bacillota</taxon>
        <taxon>Limnochordia</taxon>
        <taxon>Limnochordales</taxon>
        <taxon>Geochordaceae</taxon>
        <taxon>Geochorda</taxon>
    </lineage>
</organism>
<feature type="domain" description="Lipid/polyisoprenoid-binding YceI-like" evidence="3">
    <location>
        <begin position="74"/>
        <end position="247"/>
    </location>
</feature>
<gene>
    <name evidence="4" type="ORF">VLY81_10365</name>
</gene>
<dbReference type="SUPFAM" id="SSF101874">
    <property type="entry name" value="YceI-like"/>
    <property type="match status" value="1"/>
</dbReference>
<dbReference type="PROSITE" id="PS51318">
    <property type="entry name" value="TAT"/>
    <property type="match status" value="1"/>
</dbReference>
<sequence length="252" mass="26867">MRIRRRLLWVAGAAAVVVAVAALASVVTPRDAAVPSLATRPADSTPSGGQAPFVPAGSAPSPAGAVADAGALVRYTVVAEESEARYRVGETFLRFDRPNVAVGVTRAISGEILVDPARPAASRLGTFTVDISRLQSDEPRRDQAIRERWLQSARFPTARFEATAIEVDEATGDGSDGIPVTLHGRLTIRDVTRPVTFDGTFRLEGDILRASARTTVRMTDFGFDPPSIAGLLRANDEVQIEVDLVARPSNQP</sequence>
<dbReference type="Gene3D" id="2.40.128.110">
    <property type="entry name" value="Lipid/polyisoprenoid-binding, YceI-like"/>
    <property type="match status" value="1"/>
</dbReference>
<feature type="chain" id="PRO_5046016832" evidence="2">
    <location>
        <begin position="25"/>
        <end position="252"/>
    </location>
</feature>